<reference evidence="1" key="1">
    <citation type="submission" date="2018-02" db="EMBL/GenBank/DDBJ databases">
        <title>Rhizophora mucronata_Transcriptome.</title>
        <authorList>
            <person name="Meera S.P."/>
            <person name="Sreeshan A."/>
            <person name="Augustine A."/>
        </authorList>
    </citation>
    <scope>NUCLEOTIDE SEQUENCE</scope>
    <source>
        <tissue evidence="1">Leaf</tissue>
    </source>
</reference>
<proteinExistence type="predicted"/>
<evidence type="ECO:0000313" key="1">
    <source>
        <dbReference type="EMBL" id="MBX55045.1"/>
    </source>
</evidence>
<dbReference type="AlphaFoldDB" id="A0A2P2PK04"/>
<accession>A0A2P2PK04</accession>
<organism evidence="1">
    <name type="scientific">Rhizophora mucronata</name>
    <name type="common">Asiatic mangrove</name>
    <dbReference type="NCBI Taxonomy" id="61149"/>
    <lineage>
        <taxon>Eukaryota</taxon>
        <taxon>Viridiplantae</taxon>
        <taxon>Streptophyta</taxon>
        <taxon>Embryophyta</taxon>
        <taxon>Tracheophyta</taxon>
        <taxon>Spermatophyta</taxon>
        <taxon>Magnoliopsida</taxon>
        <taxon>eudicotyledons</taxon>
        <taxon>Gunneridae</taxon>
        <taxon>Pentapetalae</taxon>
        <taxon>rosids</taxon>
        <taxon>fabids</taxon>
        <taxon>Malpighiales</taxon>
        <taxon>Rhizophoraceae</taxon>
        <taxon>Rhizophora</taxon>
    </lineage>
</organism>
<sequence>MFFFPSFKSTTIGEGPIFLFFRLNIFNHYVLGI</sequence>
<dbReference type="EMBL" id="GGEC01074561">
    <property type="protein sequence ID" value="MBX55045.1"/>
    <property type="molecule type" value="Transcribed_RNA"/>
</dbReference>
<protein>
    <submittedName>
        <fullName evidence="1">Uncharacterized protein</fullName>
    </submittedName>
</protein>
<name>A0A2P2PK04_RHIMU</name>